<reference evidence="1 2" key="1">
    <citation type="submission" date="2007-03" db="EMBL/GenBank/DDBJ databases">
        <authorList>
            <person name="Stal L."/>
            <person name="Ferriera S."/>
            <person name="Johnson J."/>
            <person name="Kravitz S."/>
            <person name="Beeson K."/>
            <person name="Sutton G."/>
            <person name="Rogers Y.-H."/>
            <person name="Friedman R."/>
            <person name="Frazier M."/>
            <person name="Venter J.C."/>
        </authorList>
    </citation>
    <scope>NUCLEOTIDE SEQUENCE [LARGE SCALE GENOMIC DNA]</scope>
    <source>
        <strain evidence="1 2">CCY0110</strain>
    </source>
</reference>
<keyword evidence="2" id="KW-1185">Reference proteome</keyword>
<comment type="caution">
    <text evidence="1">The sequence shown here is derived from an EMBL/GenBank/DDBJ whole genome shotgun (WGS) entry which is preliminary data.</text>
</comment>
<dbReference type="Proteomes" id="UP000003781">
    <property type="component" value="Unassembled WGS sequence"/>
</dbReference>
<evidence type="ECO:0000313" key="1">
    <source>
        <dbReference type="EMBL" id="EAZ93665.1"/>
    </source>
</evidence>
<gene>
    <name evidence="1" type="ORF">CY0110_17757</name>
</gene>
<organism evidence="1 2">
    <name type="scientific">Crocosphaera chwakensis CCY0110</name>
    <dbReference type="NCBI Taxonomy" id="391612"/>
    <lineage>
        <taxon>Bacteria</taxon>
        <taxon>Bacillati</taxon>
        <taxon>Cyanobacteriota</taxon>
        <taxon>Cyanophyceae</taxon>
        <taxon>Oscillatoriophycideae</taxon>
        <taxon>Chroococcales</taxon>
        <taxon>Aphanothecaceae</taxon>
        <taxon>Crocosphaera</taxon>
        <taxon>Crocosphaera chwakensis</taxon>
    </lineage>
</organism>
<dbReference type="EMBL" id="AAXW01000002">
    <property type="protein sequence ID" value="EAZ93665.1"/>
    <property type="molecule type" value="Genomic_DNA"/>
</dbReference>
<accession>A3IIN3</accession>
<sequence length="32" mass="3867">MTLSRNSYRIGIQSNRLSLINYRFLVTFKLFN</sequence>
<proteinExistence type="predicted"/>
<evidence type="ECO:0000313" key="2">
    <source>
        <dbReference type="Proteomes" id="UP000003781"/>
    </source>
</evidence>
<name>A3IIN3_9CHRO</name>
<dbReference type="AlphaFoldDB" id="A3IIN3"/>
<protein>
    <submittedName>
        <fullName evidence="1">Uncharacterized protein</fullName>
    </submittedName>
</protein>